<sequence>MAAGGMQRGLNGRAESPYNPEYLTAAFWSGSSNGSATETAASLAAFSLGTETVSSARSPASNNALVAYSPSRGIISCRGVWPLYPTCDVIVPHTRTVNDMLTILDVLTQRDDVKEGDFWRDQSFVKLPDFDTVIPKMYSVCADNDALKGKRFGVPRMYIGCQDTAGGPIYVSEEVKDLWARAKADIESLGGEVIATDFPVLTKYEDDSVSGLPNNVAGAPSDWNQLERGKIIAYTWDDFLIANKDPWCNTLAAVAGEMLFPKPKDYVPDRFIERKNTISYPGLVDFIKSGDRTAV</sequence>
<dbReference type="EMBL" id="JASWJB010000056">
    <property type="protein sequence ID" value="KAK2603808.1"/>
    <property type="molecule type" value="Genomic_DNA"/>
</dbReference>
<evidence type="ECO:0000313" key="2">
    <source>
        <dbReference type="EMBL" id="KAK2603808.1"/>
    </source>
</evidence>
<proteinExistence type="predicted"/>
<evidence type="ECO:0000313" key="3">
    <source>
        <dbReference type="Proteomes" id="UP001251528"/>
    </source>
</evidence>
<dbReference type="InterPro" id="IPR036928">
    <property type="entry name" value="AS_sf"/>
</dbReference>
<dbReference type="PANTHER" id="PTHR42678:SF11">
    <property type="entry name" value="AMIDASE FAMILY PROTEIN"/>
    <property type="match status" value="1"/>
</dbReference>
<feature type="domain" description="Amidase" evidence="1">
    <location>
        <begin position="12"/>
        <end position="206"/>
    </location>
</feature>
<organism evidence="2 3">
    <name type="scientific">Conoideocrella luteorostrata</name>
    <dbReference type="NCBI Taxonomy" id="1105319"/>
    <lineage>
        <taxon>Eukaryota</taxon>
        <taxon>Fungi</taxon>
        <taxon>Dikarya</taxon>
        <taxon>Ascomycota</taxon>
        <taxon>Pezizomycotina</taxon>
        <taxon>Sordariomycetes</taxon>
        <taxon>Hypocreomycetidae</taxon>
        <taxon>Hypocreales</taxon>
        <taxon>Clavicipitaceae</taxon>
        <taxon>Conoideocrella</taxon>
    </lineage>
</organism>
<reference evidence="2" key="1">
    <citation type="submission" date="2023-06" db="EMBL/GenBank/DDBJ databases">
        <title>Conoideocrella luteorostrata (Hypocreales: Clavicipitaceae), a potential biocontrol fungus for elongate hemlock scale in United States Christmas tree production areas.</title>
        <authorList>
            <person name="Barrett H."/>
            <person name="Lovett B."/>
            <person name="Macias A.M."/>
            <person name="Stajich J.E."/>
            <person name="Kasson M.T."/>
        </authorList>
    </citation>
    <scope>NUCLEOTIDE SEQUENCE</scope>
    <source>
        <strain evidence="2">ARSEF 14590</strain>
    </source>
</reference>
<dbReference type="PANTHER" id="PTHR42678">
    <property type="entry name" value="AMIDASE"/>
    <property type="match status" value="1"/>
</dbReference>
<protein>
    <submittedName>
        <fullName evidence="2">Phosphatase dcr2</fullName>
    </submittedName>
</protein>
<dbReference type="Gene3D" id="3.90.1300.10">
    <property type="entry name" value="Amidase signature (AS) domain"/>
    <property type="match status" value="1"/>
</dbReference>
<accession>A0AAJ0G1W7</accession>
<gene>
    <name evidence="2" type="primary">DCR2_2</name>
    <name evidence="2" type="ORF">QQS21_004010</name>
</gene>
<dbReference type="InterPro" id="IPR023631">
    <property type="entry name" value="Amidase_dom"/>
</dbReference>
<dbReference type="SUPFAM" id="SSF75304">
    <property type="entry name" value="Amidase signature (AS) enzymes"/>
    <property type="match status" value="1"/>
</dbReference>
<comment type="caution">
    <text evidence="2">The sequence shown here is derived from an EMBL/GenBank/DDBJ whole genome shotgun (WGS) entry which is preliminary data.</text>
</comment>
<evidence type="ECO:0000259" key="1">
    <source>
        <dbReference type="Pfam" id="PF01425"/>
    </source>
</evidence>
<dbReference type="Proteomes" id="UP001251528">
    <property type="component" value="Unassembled WGS sequence"/>
</dbReference>
<dbReference type="Pfam" id="PF01425">
    <property type="entry name" value="Amidase"/>
    <property type="match status" value="1"/>
</dbReference>
<name>A0AAJ0G1W7_9HYPO</name>
<keyword evidence="3" id="KW-1185">Reference proteome</keyword>
<dbReference type="AlphaFoldDB" id="A0AAJ0G1W7"/>